<dbReference type="Pfam" id="PF00071">
    <property type="entry name" value="Ras"/>
    <property type="match status" value="1"/>
</dbReference>
<dbReference type="SMART" id="SM00173">
    <property type="entry name" value="RAS"/>
    <property type="match status" value="1"/>
</dbReference>
<dbReference type="GO" id="GO:0003924">
    <property type="term" value="F:GTPase activity"/>
    <property type="evidence" value="ECO:0000318"/>
    <property type="project" value="GO_Central"/>
</dbReference>
<dbReference type="SMART" id="SM00177">
    <property type="entry name" value="ARF"/>
    <property type="match status" value="1"/>
</dbReference>
<dbReference type="PRINTS" id="PR00449">
    <property type="entry name" value="RASTRNSFRMNG"/>
</dbReference>
<gene>
    <name evidence="5" type="ORF">TVAG_124590</name>
</gene>
<keyword evidence="4" id="KW-0472">Membrane</keyword>
<comment type="similarity">
    <text evidence="2">Belongs to the small GTPase superfamily. Rab family.</text>
</comment>
<reference evidence="5" key="2">
    <citation type="journal article" date="2007" name="Science">
        <title>Draft genome sequence of the sexually transmitted pathogen Trichomonas vaginalis.</title>
        <authorList>
            <person name="Carlton J.M."/>
            <person name="Hirt R.P."/>
            <person name="Silva J.C."/>
            <person name="Delcher A.L."/>
            <person name="Schatz M."/>
            <person name="Zhao Q."/>
            <person name="Wortman J.R."/>
            <person name="Bidwell S.L."/>
            <person name="Alsmark U.C.M."/>
            <person name="Besteiro S."/>
            <person name="Sicheritz-Ponten T."/>
            <person name="Noel C.J."/>
            <person name="Dacks J.B."/>
            <person name="Foster P.G."/>
            <person name="Simillion C."/>
            <person name="Van de Peer Y."/>
            <person name="Miranda-Saavedra D."/>
            <person name="Barton G.J."/>
            <person name="Westrop G.D."/>
            <person name="Mueller S."/>
            <person name="Dessi D."/>
            <person name="Fiori P.L."/>
            <person name="Ren Q."/>
            <person name="Paulsen I."/>
            <person name="Zhang H."/>
            <person name="Bastida-Corcuera F.D."/>
            <person name="Simoes-Barbosa A."/>
            <person name="Brown M.T."/>
            <person name="Hayes R.D."/>
            <person name="Mukherjee M."/>
            <person name="Okumura C.Y."/>
            <person name="Schneider R."/>
            <person name="Smith A.J."/>
            <person name="Vanacova S."/>
            <person name="Villalvazo M."/>
            <person name="Haas B.J."/>
            <person name="Pertea M."/>
            <person name="Feldblyum T.V."/>
            <person name="Utterback T.R."/>
            <person name="Shu C.L."/>
            <person name="Osoegawa K."/>
            <person name="de Jong P.J."/>
            <person name="Hrdy I."/>
            <person name="Horvathova L."/>
            <person name="Zubacova Z."/>
            <person name="Dolezal P."/>
            <person name="Malik S.B."/>
            <person name="Logsdon J.M. Jr."/>
            <person name="Henze K."/>
            <person name="Gupta A."/>
            <person name="Wang C.C."/>
            <person name="Dunne R.L."/>
            <person name="Upcroft J.A."/>
            <person name="Upcroft P."/>
            <person name="White O."/>
            <person name="Salzberg S.L."/>
            <person name="Tang P."/>
            <person name="Chiu C.-H."/>
            <person name="Lee Y.-S."/>
            <person name="Embley T.M."/>
            <person name="Coombs G.H."/>
            <person name="Mottram J.C."/>
            <person name="Tachezy J."/>
            <person name="Fraser-Liggett C.M."/>
            <person name="Johnson P.J."/>
        </authorList>
    </citation>
    <scope>NUCLEOTIDE SEQUENCE [LARGE SCALE GENOMIC DNA]</scope>
    <source>
        <strain evidence="5">G3</strain>
    </source>
</reference>
<dbReference type="GO" id="GO:0006887">
    <property type="term" value="P:exocytosis"/>
    <property type="evidence" value="ECO:0000318"/>
    <property type="project" value="GO_Central"/>
</dbReference>
<evidence type="ECO:0000256" key="3">
    <source>
        <dbReference type="ARBA" id="ARBA00022741"/>
    </source>
</evidence>
<dbReference type="Proteomes" id="UP000001542">
    <property type="component" value="Unassembled WGS sequence"/>
</dbReference>
<accession>A0A8U0WPZ2</accession>
<dbReference type="GO" id="GO:0012505">
    <property type="term" value="C:endomembrane system"/>
    <property type="evidence" value="ECO:0007669"/>
    <property type="project" value="UniProtKB-SubCell"/>
</dbReference>
<dbReference type="InterPro" id="IPR027417">
    <property type="entry name" value="P-loop_NTPase"/>
</dbReference>
<dbReference type="SUPFAM" id="SSF52540">
    <property type="entry name" value="P-loop containing nucleoside triphosphate hydrolases"/>
    <property type="match status" value="1"/>
</dbReference>
<dbReference type="AlphaFoldDB" id="A0A8U0WPZ2"/>
<keyword evidence="3" id="KW-0547">Nucleotide-binding</keyword>
<dbReference type="EMBL" id="DS114148">
    <property type="protein sequence ID" value="EAX89987.1"/>
    <property type="molecule type" value="Genomic_DNA"/>
</dbReference>
<dbReference type="GO" id="GO:0016020">
    <property type="term" value="C:membrane"/>
    <property type="evidence" value="ECO:0000318"/>
    <property type="project" value="GO_Central"/>
</dbReference>
<dbReference type="RefSeq" id="XP_001302917.1">
    <property type="nucleotide sequence ID" value="XM_001302916.1"/>
</dbReference>
<dbReference type="PANTHER" id="PTHR47979">
    <property type="entry name" value="DRAB11-RELATED"/>
    <property type="match status" value="1"/>
</dbReference>
<dbReference type="GO" id="GO:0005525">
    <property type="term" value="F:GTP binding"/>
    <property type="evidence" value="ECO:0007669"/>
    <property type="project" value="InterPro"/>
</dbReference>
<dbReference type="OMA" id="LDCAHES"/>
<name>A0A8U0WPZ2_TRIV3</name>
<dbReference type="InterPro" id="IPR001806">
    <property type="entry name" value="Small_GTPase"/>
</dbReference>
<reference evidence="5" key="1">
    <citation type="submission" date="2006-10" db="EMBL/GenBank/DDBJ databases">
        <authorList>
            <person name="Amadeo P."/>
            <person name="Zhao Q."/>
            <person name="Wortman J."/>
            <person name="Fraser-Liggett C."/>
            <person name="Carlton J."/>
        </authorList>
    </citation>
    <scope>NUCLEOTIDE SEQUENCE</scope>
    <source>
        <strain evidence="5">G3</strain>
    </source>
</reference>
<evidence type="ECO:0000313" key="6">
    <source>
        <dbReference type="Proteomes" id="UP000001542"/>
    </source>
</evidence>
<dbReference type="Gene3D" id="3.40.50.300">
    <property type="entry name" value="P-loop containing nucleotide triphosphate hydrolases"/>
    <property type="match status" value="1"/>
</dbReference>
<dbReference type="InterPro" id="IPR050209">
    <property type="entry name" value="Rab_GTPases_membrane_traffic"/>
</dbReference>
<evidence type="ECO:0000256" key="2">
    <source>
        <dbReference type="ARBA" id="ARBA00006270"/>
    </source>
</evidence>
<proteinExistence type="inferred from homology"/>
<dbReference type="FunFam" id="3.40.50.300:FF:000586">
    <property type="entry name" value="Rab family GTPase"/>
    <property type="match status" value="1"/>
</dbReference>
<evidence type="ECO:0000256" key="1">
    <source>
        <dbReference type="ARBA" id="ARBA00004308"/>
    </source>
</evidence>
<dbReference type="SMR" id="A0A8U0WPZ2"/>
<comment type="subcellular location">
    <subcellularLocation>
        <location evidence="1">Endomembrane system</location>
    </subcellularLocation>
</comment>
<dbReference type="OrthoDB" id="9989112at2759"/>
<dbReference type="SMART" id="SM00176">
    <property type="entry name" value="RAN"/>
    <property type="match status" value="1"/>
</dbReference>
<dbReference type="VEuPathDB" id="TrichDB:TVAGG3_0010750"/>
<dbReference type="CDD" id="cd00154">
    <property type="entry name" value="Rab"/>
    <property type="match status" value="1"/>
</dbReference>
<organism evidence="5 6">
    <name type="scientific">Trichomonas vaginalis (strain ATCC PRA-98 / G3)</name>
    <dbReference type="NCBI Taxonomy" id="412133"/>
    <lineage>
        <taxon>Eukaryota</taxon>
        <taxon>Metamonada</taxon>
        <taxon>Parabasalia</taxon>
        <taxon>Trichomonadida</taxon>
        <taxon>Trichomonadidae</taxon>
        <taxon>Trichomonas</taxon>
    </lineage>
</organism>
<dbReference type="SMART" id="SM00174">
    <property type="entry name" value="RHO"/>
    <property type="match status" value="1"/>
</dbReference>
<evidence type="ECO:0000256" key="4">
    <source>
        <dbReference type="ARBA" id="ARBA00023136"/>
    </source>
</evidence>
<protein>
    <submittedName>
        <fullName evidence="5">Small GTP-binding protein, putative</fullName>
    </submittedName>
</protein>
<dbReference type="NCBIfam" id="TIGR00231">
    <property type="entry name" value="small_GTP"/>
    <property type="match status" value="1"/>
</dbReference>
<dbReference type="InterPro" id="IPR005225">
    <property type="entry name" value="Small_GTP-bd"/>
</dbReference>
<dbReference type="SMART" id="SM00175">
    <property type="entry name" value="RAB"/>
    <property type="match status" value="1"/>
</dbReference>
<evidence type="ECO:0000313" key="5">
    <source>
        <dbReference type="EMBL" id="EAX89987.1"/>
    </source>
</evidence>
<dbReference type="KEGG" id="tva:4747664"/>
<sequence>MSSVISYKFIIVGASGVGKTAILKRLVEDSFTEESQSTIGVEFDSTMLTIDGRKVKLQIWDTAGQERFRSISKAYYRNAVGVILVFDLTERKTFEDLSSWLYDVHTLCDPNCVIQLIGNKSDLADNRVISLAEADAFAQRNHMHYLEASAKSGSCISEAFTRCATEIISKGLKASNGNVDKTPLMPDSKKEDVCNC</sequence>
<keyword evidence="6" id="KW-1185">Reference proteome</keyword>